<dbReference type="Pfam" id="PF01397">
    <property type="entry name" value="Terpene_synth"/>
    <property type="match status" value="1"/>
</dbReference>
<dbReference type="GO" id="GO:0010333">
    <property type="term" value="F:terpene synthase activity"/>
    <property type="evidence" value="ECO:0007669"/>
    <property type="project" value="InterPro"/>
</dbReference>
<dbReference type="PANTHER" id="PTHR31225:SF9">
    <property type="entry name" value="TERPENE SYNTHASE 10"/>
    <property type="match status" value="1"/>
</dbReference>
<dbReference type="InterPro" id="IPR008949">
    <property type="entry name" value="Isoprenoid_synthase_dom_sf"/>
</dbReference>
<dbReference type="PANTHER" id="PTHR31225">
    <property type="entry name" value="OS04G0344100 PROTEIN-RELATED"/>
    <property type="match status" value="1"/>
</dbReference>
<dbReference type="Gene3D" id="1.10.600.10">
    <property type="entry name" value="Farnesyl Diphosphate Synthase"/>
    <property type="match status" value="1"/>
</dbReference>
<dbReference type="SUPFAM" id="SSF48576">
    <property type="entry name" value="Terpenoid synthases"/>
    <property type="match status" value="1"/>
</dbReference>
<gene>
    <name evidence="6" type="ORF">Sango_0922800</name>
</gene>
<comment type="caution">
    <text evidence="6">The sequence shown here is derived from an EMBL/GenBank/DDBJ whole genome shotgun (WGS) entry which is preliminary data.</text>
</comment>
<keyword evidence="3" id="KW-0460">Magnesium</keyword>
<dbReference type="InterPro" id="IPR034741">
    <property type="entry name" value="Terpene_cyclase-like_1_C"/>
</dbReference>
<keyword evidence="7" id="KW-1185">Reference proteome</keyword>
<dbReference type="EMBL" id="JACGWL010000005">
    <property type="protein sequence ID" value="KAK4401821.1"/>
    <property type="molecule type" value="Genomic_DNA"/>
</dbReference>
<proteinExistence type="predicted"/>
<evidence type="ECO:0000313" key="7">
    <source>
        <dbReference type="Proteomes" id="UP001289374"/>
    </source>
</evidence>
<dbReference type="InterPro" id="IPR036965">
    <property type="entry name" value="Terpene_synth_N_sf"/>
</dbReference>
<dbReference type="InterPro" id="IPR044814">
    <property type="entry name" value="Terpene_cyclase_plant_C1"/>
</dbReference>
<dbReference type="CDD" id="cd00684">
    <property type="entry name" value="Terpene_cyclase_plant_C1"/>
    <property type="match status" value="1"/>
</dbReference>
<evidence type="ECO:0000259" key="5">
    <source>
        <dbReference type="Pfam" id="PF03936"/>
    </source>
</evidence>
<dbReference type="SFLD" id="SFLDG01019">
    <property type="entry name" value="Terpene_Cyclase_Like_1_C_Termi"/>
    <property type="match status" value="1"/>
</dbReference>
<feature type="domain" description="Terpene synthase metal-binding" evidence="5">
    <location>
        <begin position="210"/>
        <end position="434"/>
    </location>
</feature>
<dbReference type="GO" id="GO:0016102">
    <property type="term" value="P:diterpenoid biosynthetic process"/>
    <property type="evidence" value="ECO:0007669"/>
    <property type="project" value="InterPro"/>
</dbReference>
<dbReference type="InterPro" id="IPR050148">
    <property type="entry name" value="Terpene_synthase-like"/>
</dbReference>
<name>A0AAE1WYK4_9LAMI</name>
<dbReference type="InterPro" id="IPR005630">
    <property type="entry name" value="Terpene_synthase_metal-bd"/>
</dbReference>
<dbReference type="GO" id="GO:0000287">
    <property type="term" value="F:magnesium ion binding"/>
    <property type="evidence" value="ECO:0007669"/>
    <property type="project" value="InterPro"/>
</dbReference>
<dbReference type="Proteomes" id="UP001289374">
    <property type="component" value="Unassembled WGS sequence"/>
</dbReference>
<feature type="domain" description="Terpene synthase N-terminal" evidence="4">
    <location>
        <begin position="7"/>
        <end position="151"/>
    </location>
</feature>
<evidence type="ECO:0000256" key="3">
    <source>
        <dbReference type="ARBA" id="ARBA00022842"/>
    </source>
</evidence>
<reference evidence="6" key="2">
    <citation type="journal article" date="2024" name="Plant">
        <title>Genomic evolution and insights into agronomic trait innovations of Sesamum species.</title>
        <authorList>
            <person name="Miao H."/>
            <person name="Wang L."/>
            <person name="Qu L."/>
            <person name="Liu H."/>
            <person name="Sun Y."/>
            <person name="Le M."/>
            <person name="Wang Q."/>
            <person name="Wei S."/>
            <person name="Zheng Y."/>
            <person name="Lin W."/>
            <person name="Duan Y."/>
            <person name="Cao H."/>
            <person name="Xiong S."/>
            <person name="Wang X."/>
            <person name="Wei L."/>
            <person name="Li C."/>
            <person name="Ma Q."/>
            <person name="Ju M."/>
            <person name="Zhao R."/>
            <person name="Li G."/>
            <person name="Mu C."/>
            <person name="Tian Q."/>
            <person name="Mei H."/>
            <person name="Zhang T."/>
            <person name="Gao T."/>
            <person name="Zhang H."/>
        </authorList>
    </citation>
    <scope>NUCLEOTIDE SEQUENCE</scope>
    <source>
        <strain evidence="6">K16</strain>
    </source>
</reference>
<evidence type="ECO:0000256" key="2">
    <source>
        <dbReference type="ARBA" id="ARBA00022723"/>
    </source>
</evidence>
<evidence type="ECO:0000259" key="4">
    <source>
        <dbReference type="Pfam" id="PF01397"/>
    </source>
</evidence>
<dbReference type="Gene3D" id="1.50.10.130">
    <property type="entry name" value="Terpene synthase, N-terminal domain"/>
    <property type="match status" value="1"/>
</dbReference>
<dbReference type="SFLD" id="SFLDS00005">
    <property type="entry name" value="Isoprenoid_Synthase_Type_I"/>
    <property type="match status" value="1"/>
</dbReference>
<dbReference type="SUPFAM" id="SSF48239">
    <property type="entry name" value="Terpenoid cyclases/Protein prenyltransferases"/>
    <property type="match status" value="1"/>
</dbReference>
<dbReference type="AlphaFoldDB" id="A0AAE1WYK4"/>
<evidence type="ECO:0000256" key="1">
    <source>
        <dbReference type="ARBA" id="ARBA00001946"/>
    </source>
</evidence>
<dbReference type="InterPro" id="IPR001906">
    <property type="entry name" value="Terpene_synth_N"/>
</dbReference>
<dbReference type="InterPro" id="IPR008930">
    <property type="entry name" value="Terpenoid_cyclase/PrenylTrfase"/>
</dbReference>
<keyword evidence="2" id="KW-0479">Metal-binding</keyword>
<protein>
    <submittedName>
        <fullName evidence="6">(-)-alpha-terpineol synthase</fullName>
    </submittedName>
</protein>
<reference evidence="6" key="1">
    <citation type="submission" date="2020-06" db="EMBL/GenBank/DDBJ databases">
        <authorList>
            <person name="Li T."/>
            <person name="Hu X."/>
            <person name="Zhang T."/>
            <person name="Song X."/>
            <person name="Zhang H."/>
            <person name="Dai N."/>
            <person name="Sheng W."/>
            <person name="Hou X."/>
            <person name="Wei L."/>
        </authorList>
    </citation>
    <scope>NUCLEOTIDE SEQUENCE</scope>
    <source>
        <strain evidence="6">K16</strain>
        <tissue evidence="6">Leaf</tissue>
    </source>
</reference>
<organism evidence="6 7">
    <name type="scientific">Sesamum angolense</name>
    <dbReference type="NCBI Taxonomy" id="2727404"/>
    <lineage>
        <taxon>Eukaryota</taxon>
        <taxon>Viridiplantae</taxon>
        <taxon>Streptophyta</taxon>
        <taxon>Embryophyta</taxon>
        <taxon>Tracheophyta</taxon>
        <taxon>Spermatophyta</taxon>
        <taxon>Magnoliopsida</taxon>
        <taxon>eudicotyledons</taxon>
        <taxon>Gunneridae</taxon>
        <taxon>Pentapetalae</taxon>
        <taxon>asterids</taxon>
        <taxon>lamiids</taxon>
        <taxon>Lamiales</taxon>
        <taxon>Pedaliaceae</taxon>
        <taxon>Sesamum</taxon>
    </lineage>
</organism>
<comment type="cofactor">
    <cofactor evidence="1">
        <name>Mg(2+)</name>
        <dbReference type="ChEBI" id="CHEBI:18420"/>
    </cofactor>
</comment>
<accession>A0AAE1WYK4</accession>
<dbReference type="FunFam" id="1.50.10.130:FF:000001">
    <property type="entry name" value="Isoprene synthase, chloroplastic"/>
    <property type="match status" value="1"/>
</dbReference>
<dbReference type="Pfam" id="PF03936">
    <property type="entry name" value="Terpene_synth_C"/>
    <property type="match status" value="1"/>
</dbReference>
<sequence>MLVQEKELSSVEELLELIDDLQRLGISYHFEDEINQMLGCLYEQKYAWGKNNSEGKERDLYTTALAFRLLRQHGFIVPQEIFDCFRNEKGDFVPSLGHDTKGLLQLYEASFLSTPGEKTLDLAREFATNFLQKNPNEKIDESLSILVRHALELPIHWRVQRPNTRWFIEAYERRQDANPLVLELAKLDFNIVQTTHQQELKHVYRWWTQTGIAENLPFARDRMVECYFWTTGVFSHPQYSYPRIKSSKLNALVTVIDDVFDVYATHQELQLFNNAIQRWDVEAIDQLPNYMQICYLALYNFINDMAYDVLKQQGLLIIPHLRKSWADLCRTYLQEAEWHLRGYTPTLEEYMNNAWISISAPVILSHAYFLAANPIEEELVPSLYKYHDLVRYSAIILRLANDLKTSPCYMSESGGSGEEAVEYIRFLIGETWKDMNQEAFVADDCPLPQDFVRIAADLGRMAQYMYQDGDGHGIQNCDIKTRISTLLFHPIL</sequence>
<dbReference type="FunFam" id="1.10.600.10:FF:000007">
    <property type="entry name" value="Isoprene synthase, chloroplastic"/>
    <property type="match status" value="1"/>
</dbReference>
<evidence type="ECO:0000313" key="6">
    <source>
        <dbReference type="EMBL" id="KAK4401821.1"/>
    </source>
</evidence>